<dbReference type="PANTHER" id="PTHR22916">
    <property type="entry name" value="GLYCOSYLTRANSFERASE"/>
    <property type="match status" value="1"/>
</dbReference>
<organism evidence="4 5">
    <name type="scientific">Porphyromonas catoniae F0037</name>
    <dbReference type="NCBI Taxonomy" id="1127696"/>
    <lineage>
        <taxon>Bacteria</taxon>
        <taxon>Pseudomonadati</taxon>
        <taxon>Bacteroidota</taxon>
        <taxon>Bacteroidia</taxon>
        <taxon>Bacteroidales</taxon>
        <taxon>Porphyromonadaceae</taxon>
        <taxon>Porphyromonas</taxon>
    </lineage>
</organism>
<proteinExistence type="predicted"/>
<dbReference type="SUPFAM" id="SSF53448">
    <property type="entry name" value="Nucleotide-diphospho-sugar transferases"/>
    <property type="match status" value="1"/>
</dbReference>
<dbReference type="PATRIC" id="fig|1127696.3.peg.1279"/>
<dbReference type="InterPro" id="IPR029044">
    <property type="entry name" value="Nucleotide-diphossugar_trans"/>
</dbReference>
<keyword evidence="2 4" id="KW-0808">Transferase</keyword>
<gene>
    <name evidence="4" type="ORF">HMPREF9134_01413</name>
</gene>
<evidence type="ECO:0000256" key="2">
    <source>
        <dbReference type="ARBA" id="ARBA00022679"/>
    </source>
</evidence>
<comment type="caution">
    <text evidence="4">The sequence shown here is derived from an EMBL/GenBank/DDBJ whole genome shotgun (WGS) entry which is preliminary data.</text>
</comment>
<reference evidence="4 5" key="1">
    <citation type="submission" date="2012-05" db="EMBL/GenBank/DDBJ databases">
        <authorList>
            <person name="Weinstock G."/>
            <person name="Sodergren E."/>
            <person name="Lobos E.A."/>
            <person name="Fulton L."/>
            <person name="Fulton R."/>
            <person name="Courtney L."/>
            <person name="Fronick C."/>
            <person name="O'Laughlin M."/>
            <person name="Godfrey J."/>
            <person name="Wilson R.M."/>
            <person name="Miner T."/>
            <person name="Farmer C."/>
            <person name="Delehaunty K."/>
            <person name="Cordes M."/>
            <person name="Minx P."/>
            <person name="Tomlinson C."/>
            <person name="Chen J."/>
            <person name="Wollam A."/>
            <person name="Pepin K.H."/>
            <person name="Bhonagiri V."/>
            <person name="Zhang X."/>
            <person name="Suruliraj S."/>
            <person name="Warren W."/>
            <person name="Mitreva M."/>
            <person name="Mardis E.R."/>
            <person name="Wilson R.K."/>
        </authorList>
    </citation>
    <scope>NUCLEOTIDE SEQUENCE [LARGE SCALE GENOMIC DNA]</scope>
    <source>
        <strain evidence="4 5">F0037</strain>
    </source>
</reference>
<dbReference type="InterPro" id="IPR001173">
    <property type="entry name" value="Glyco_trans_2-like"/>
</dbReference>
<dbReference type="Pfam" id="PF00535">
    <property type="entry name" value="Glycos_transf_2"/>
    <property type="match status" value="1"/>
</dbReference>
<dbReference type="eggNOG" id="COG0463">
    <property type="taxonomic scope" value="Bacteria"/>
</dbReference>
<dbReference type="Proteomes" id="UP000010408">
    <property type="component" value="Unassembled WGS sequence"/>
</dbReference>
<feature type="domain" description="Glycosyltransferase 2-like" evidence="3">
    <location>
        <begin position="13"/>
        <end position="134"/>
    </location>
</feature>
<dbReference type="CDD" id="cd00761">
    <property type="entry name" value="Glyco_tranf_GTA_type"/>
    <property type="match status" value="1"/>
</dbReference>
<dbReference type="RefSeq" id="WP_005467499.1">
    <property type="nucleotide sequence ID" value="NZ_KB291032.1"/>
</dbReference>
<evidence type="ECO:0000256" key="1">
    <source>
        <dbReference type="ARBA" id="ARBA00022676"/>
    </source>
</evidence>
<evidence type="ECO:0000313" key="4">
    <source>
        <dbReference type="EMBL" id="EKY00676.1"/>
    </source>
</evidence>
<protein>
    <submittedName>
        <fullName evidence="4">Glycosyltransferase, group 2 family protein</fullName>
    </submittedName>
</protein>
<evidence type="ECO:0000259" key="3">
    <source>
        <dbReference type="Pfam" id="PF00535"/>
    </source>
</evidence>
<dbReference type="PANTHER" id="PTHR22916:SF51">
    <property type="entry name" value="GLYCOSYLTRANSFERASE EPSH-RELATED"/>
    <property type="match status" value="1"/>
</dbReference>
<name>L1NBH4_9PORP</name>
<dbReference type="Gene3D" id="3.90.550.10">
    <property type="entry name" value="Spore Coat Polysaccharide Biosynthesis Protein SpsA, Chain A"/>
    <property type="match status" value="1"/>
</dbReference>
<dbReference type="STRING" id="1127696.HMPREF9134_01413"/>
<keyword evidence="1" id="KW-0328">Glycosyltransferase</keyword>
<evidence type="ECO:0000313" key="5">
    <source>
        <dbReference type="Proteomes" id="UP000010408"/>
    </source>
</evidence>
<dbReference type="GO" id="GO:0016758">
    <property type="term" value="F:hexosyltransferase activity"/>
    <property type="evidence" value="ECO:0007669"/>
    <property type="project" value="UniProtKB-ARBA"/>
</dbReference>
<dbReference type="AlphaFoldDB" id="L1NBH4"/>
<accession>L1NBH4</accession>
<dbReference type="EMBL" id="AMEQ01000037">
    <property type="protein sequence ID" value="EKY00676.1"/>
    <property type="molecule type" value="Genomic_DNA"/>
</dbReference>
<sequence>MSIMSPSSPRLAVIIPVYKVEPYLRQCIESVQRQTFTSLRIILVDDGSPDSCGAICEEYAREDDRILVLHKENGGLSSARNLGLEYVGDCPYVTYLDSDDWLELDTYERCVDALEREPDLDLVGFGFDEVYPDRVSSQDIPSHSGRYTKEETLTRYVSGENVSISPAVWQRVYRRELIEGLHFVEGHSLEDVCYTFQVFWRCSVYRILPFVGLHYRVGRPGAITEKITQKNALTLFEDLEYLILEGQHNCSFTDYGNTLLVNYLWNYYMLHLHDEEAYNLYTRLYKPFLVRARKRRYLNCFTRLKHYRRHLLFLHFTEAFMRYWRRREYRKGRLRKHR</sequence>
<dbReference type="HOGENOM" id="CLU_025996_25_1_10"/>